<dbReference type="EMBL" id="QGML01000354">
    <property type="protein sequence ID" value="TVY92247.1"/>
    <property type="molecule type" value="Genomic_DNA"/>
</dbReference>
<protein>
    <submittedName>
        <fullName evidence="2">Uncharacterized protein</fullName>
    </submittedName>
</protein>
<feature type="region of interest" description="Disordered" evidence="1">
    <location>
        <begin position="52"/>
        <end position="126"/>
    </location>
</feature>
<name>A0A559MH18_9HELO</name>
<dbReference type="Proteomes" id="UP000315522">
    <property type="component" value="Unassembled WGS sequence"/>
</dbReference>
<evidence type="ECO:0000256" key="1">
    <source>
        <dbReference type="SAM" id="MobiDB-lite"/>
    </source>
</evidence>
<proteinExistence type="predicted"/>
<reference evidence="2 3" key="1">
    <citation type="submission" date="2018-05" db="EMBL/GenBank/DDBJ databases">
        <title>Genome sequencing and assembly of the regulated plant pathogen Lachnellula willkommii and related sister species for the development of diagnostic species identification markers.</title>
        <authorList>
            <person name="Giroux E."/>
            <person name="Bilodeau G."/>
        </authorList>
    </citation>
    <scope>NUCLEOTIDE SEQUENCE [LARGE SCALE GENOMIC DNA]</scope>
    <source>
        <strain evidence="2 3">CBS 172.35</strain>
    </source>
</reference>
<evidence type="ECO:0000313" key="3">
    <source>
        <dbReference type="Proteomes" id="UP000315522"/>
    </source>
</evidence>
<comment type="caution">
    <text evidence="2">The sequence shown here is derived from an EMBL/GenBank/DDBJ whole genome shotgun (WGS) entry which is preliminary data.</text>
</comment>
<accession>A0A559MH18</accession>
<organism evidence="2 3">
    <name type="scientific">Lachnellula willkommii</name>
    <dbReference type="NCBI Taxonomy" id="215461"/>
    <lineage>
        <taxon>Eukaryota</taxon>
        <taxon>Fungi</taxon>
        <taxon>Dikarya</taxon>
        <taxon>Ascomycota</taxon>
        <taxon>Pezizomycotina</taxon>
        <taxon>Leotiomycetes</taxon>
        <taxon>Helotiales</taxon>
        <taxon>Lachnaceae</taxon>
        <taxon>Lachnellula</taxon>
    </lineage>
</organism>
<keyword evidence="3" id="KW-1185">Reference proteome</keyword>
<sequence>MDTGDQISALGVANPYDHIDIGWVEQRLNEQAGVRRSRLAAYFDGYMEFTEQPPALSRSPTPEPQDHSHRVRPALDSSQRRSSDKGGAARLPRRRGTFESDSDATDVQQPRKRRQRSRIPHPEQYLAHIGWRRGQKVVGLGGRGIQEYQKPGCHGERFPEVVLRNWEHIQNMITARKRATWIKRREPLWTDLDVDDSLDAANPGEAVRVHERRACELPPCGSTAGWMQGEGGWSDGYCRAVDGSICPQLQSPGSRGGVGRNGKVWGEGRRILGDNAAL</sequence>
<feature type="compositionally biased region" description="Basic residues" evidence="1">
    <location>
        <begin position="110"/>
        <end position="119"/>
    </location>
</feature>
<gene>
    <name evidence="2" type="ORF">LAWI1_G004070</name>
</gene>
<dbReference type="AlphaFoldDB" id="A0A559MH18"/>
<evidence type="ECO:0000313" key="2">
    <source>
        <dbReference type="EMBL" id="TVY92247.1"/>
    </source>
</evidence>